<evidence type="ECO:0000256" key="3">
    <source>
        <dbReference type="ARBA" id="ARBA00022448"/>
    </source>
</evidence>
<dbReference type="InterPro" id="IPR010129">
    <property type="entry name" value="T1SS_HlyD"/>
</dbReference>
<keyword evidence="6" id="KW-0812">Transmembrane</keyword>
<dbReference type="GO" id="GO:0005886">
    <property type="term" value="C:plasma membrane"/>
    <property type="evidence" value="ECO:0007669"/>
    <property type="project" value="UniProtKB-SubCell"/>
</dbReference>
<dbReference type="KEGG" id="buz:AYM40_02565"/>
<name>A0A160FPE5_9BURK</name>
<dbReference type="PRINTS" id="PR01490">
    <property type="entry name" value="RTXTOXIND"/>
</dbReference>
<dbReference type="Proteomes" id="UP000076852">
    <property type="component" value="Chromosome 1"/>
</dbReference>
<evidence type="ECO:0000256" key="2">
    <source>
        <dbReference type="ARBA" id="ARBA00009477"/>
    </source>
</evidence>
<dbReference type="GO" id="GO:0015031">
    <property type="term" value="P:protein transport"/>
    <property type="evidence" value="ECO:0007669"/>
    <property type="project" value="InterPro"/>
</dbReference>
<sequence>MPRARWALTACCGLAIVGFVAWASWASLDQITRAQGQVIASSRDQIIQSQELMTIDAVLVKEGANVKRGEPLVRFERTRTEAAYLESQSKAMSLEAEVARLHAEVYGGTPQFPKSLDAYPEIRSNEELLFRKRQAAVDDEVAAMRKSLQYVQDELNINLPLLASGDVSKADVLKLERQVADLQGQITNRRNKYLQDSQTDLSKALEDLAGVDQVVAQRKDQLDHTVIVSPVDGIVRNVRITTPGGVARAGDEIMQIVPVDDQLIIEAKVKPKDIAFIKPGLPAKIKLDAYDYTIYGTLSGTVTYISADTLNDDTHPANEQPSYRVQVKTNENDFVRAGGHRIDVQPGMTATVEIKTGSNTVLKYLTKPITKTVTESMGER</sequence>
<keyword evidence="7" id="KW-1133">Transmembrane helix</keyword>
<comment type="similarity">
    <text evidence="2 9">Belongs to the membrane fusion protein (MFP) (TC 8.A.1) family.</text>
</comment>
<keyword evidence="5 9" id="KW-0997">Cell inner membrane</keyword>
<evidence type="ECO:0000256" key="5">
    <source>
        <dbReference type="ARBA" id="ARBA00022519"/>
    </source>
</evidence>
<keyword evidence="12" id="KW-1185">Reference proteome</keyword>
<reference evidence="11 12" key="1">
    <citation type="journal article" date="2016" name="Gene">
        <title>PacBio SMRT assembly of a complex multi-replicon genome reveals chlorocatechol degradative operon in a region of genome plasticity.</title>
        <authorList>
            <person name="Ricker N."/>
            <person name="Shen S.Y."/>
            <person name="Goordial J."/>
            <person name="Jin S."/>
            <person name="Fulthorpe R.R."/>
        </authorList>
    </citation>
    <scope>NUCLEOTIDE SEQUENCE [LARGE SCALE GENOMIC DNA]</scope>
    <source>
        <strain evidence="11 12">OLGA172</strain>
    </source>
</reference>
<feature type="domain" description="AprE-like beta-barrel" evidence="10">
    <location>
        <begin position="263"/>
        <end position="357"/>
    </location>
</feature>
<proteinExistence type="inferred from homology"/>
<dbReference type="InterPro" id="IPR050739">
    <property type="entry name" value="MFP"/>
</dbReference>
<evidence type="ECO:0000313" key="12">
    <source>
        <dbReference type="Proteomes" id="UP000076852"/>
    </source>
</evidence>
<evidence type="ECO:0000313" key="11">
    <source>
        <dbReference type="EMBL" id="ANB74512.1"/>
    </source>
</evidence>
<dbReference type="Gene3D" id="2.40.50.100">
    <property type="match status" value="1"/>
</dbReference>
<dbReference type="Pfam" id="PF26002">
    <property type="entry name" value="Beta-barrel_AprE"/>
    <property type="match status" value="1"/>
</dbReference>
<keyword evidence="8" id="KW-0472">Membrane</keyword>
<evidence type="ECO:0000256" key="4">
    <source>
        <dbReference type="ARBA" id="ARBA00022475"/>
    </source>
</evidence>
<dbReference type="InterPro" id="IPR058982">
    <property type="entry name" value="Beta-barrel_AprE"/>
</dbReference>
<protein>
    <recommendedName>
        <fullName evidence="9">Membrane fusion protein (MFP) family protein</fullName>
    </recommendedName>
</protein>
<keyword evidence="4 9" id="KW-1003">Cell membrane</keyword>
<evidence type="ECO:0000256" key="1">
    <source>
        <dbReference type="ARBA" id="ARBA00004377"/>
    </source>
</evidence>
<gene>
    <name evidence="11" type="ORF">AYM40_02565</name>
</gene>
<evidence type="ECO:0000256" key="9">
    <source>
        <dbReference type="RuleBase" id="RU365093"/>
    </source>
</evidence>
<evidence type="ECO:0000256" key="8">
    <source>
        <dbReference type="ARBA" id="ARBA00023136"/>
    </source>
</evidence>
<comment type="subcellular location">
    <subcellularLocation>
        <location evidence="1 9">Cell inner membrane</location>
        <topology evidence="1 9">Single-pass membrane protein</topology>
    </subcellularLocation>
</comment>
<evidence type="ECO:0000259" key="10">
    <source>
        <dbReference type="Pfam" id="PF26002"/>
    </source>
</evidence>
<dbReference type="PANTHER" id="PTHR30386">
    <property type="entry name" value="MEMBRANE FUSION SUBUNIT OF EMRAB-TOLC MULTIDRUG EFFLUX PUMP"/>
    <property type="match status" value="1"/>
</dbReference>
<dbReference type="PANTHER" id="PTHR30386:SF26">
    <property type="entry name" value="TRANSPORT PROTEIN COMB"/>
    <property type="match status" value="1"/>
</dbReference>
<dbReference type="NCBIfam" id="TIGR01843">
    <property type="entry name" value="type_I_hlyD"/>
    <property type="match status" value="1"/>
</dbReference>
<organism evidence="11 12">
    <name type="scientific">Paraburkholderia phytofirmans OLGA172</name>
    <dbReference type="NCBI Taxonomy" id="1417228"/>
    <lineage>
        <taxon>Bacteria</taxon>
        <taxon>Pseudomonadati</taxon>
        <taxon>Pseudomonadota</taxon>
        <taxon>Betaproteobacteria</taxon>
        <taxon>Burkholderiales</taxon>
        <taxon>Burkholderiaceae</taxon>
        <taxon>Paraburkholderia</taxon>
    </lineage>
</organism>
<dbReference type="STRING" id="1804984.AYM40_02565"/>
<dbReference type="AlphaFoldDB" id="A0A160FPE5"/>
<dbReference type="Gene3D" id="2.40.30.170">
    <property type="match status" value="1"/>
</dbReference>
<dbReference type="EMBL" id="CP014578">
    <property type="protein sequence ID" value="ANB74512.1"/>
    <property type="molecule type" value="Genomic_DNA"/>
</dbReference>
<keyword evidence="3 9" id="KW-0813">Transport</keyword>
<evidence type="ECO:0000256" key="6">
    <source>
        <dbReference type="ARBA" id="ARBA00022692"/>
    </source>
</evidence>
<accession>A0A160FPE5</accession>
<evidence type="ECO:0000256" key="7">
    <source>
        <dbReference type="ARBA" id="ARBA00022989"/>
    </source>
</evidence>